<keyword evidence="5 9" id="KW-0418">Kinase</keyword>
<dbReference type="InterPro" id="IPR042199">
    <property type="entry name" value="AsparK_Bifunc_asparK/hSer_DH"/>
</dbReference>
<comment type="similarity">
    <text evidence="2 9">Belongs to the aspartokinase family.</text>
</comment>
<dbReference type="FunFam" id="1.20.120.1320:FF:000001">
    <property type="entry name" value="Aspartokinase"/>
    <property type="match status" value="1"/>
</dbReference>
<dbReference type="EC" id="2.7.2.4" evidence="9"/>
<dbReference type="InterPro" id="IPR002912">
    <property type="entry name" value="ACT_dom"/>
</dbReference>
<evidence type="ECO:0000256" key="3">
    <source>
        <dbReference type="ARBA" id="ARBA00022679"/>
    </source>
</evidence>
<dbReference type="SUPFAM" id="SSF55021">
    <property type="entry name" value="ACT-like"/>
    <property type="match status" value="2"/>
</dbReference>
<evidence type="ECO:0000313" key="12">
    <source>
        <dbReference type="EMBL" id="AEF84490.1"/>
    </source>
</evidence>
<dbReference type="HOGENOM" id="CLU_009116_6_0_12"/>
<keyword evidence="4 8" id="KW-0547">Nucleotide-binding</keyword>
<dbReference type="eggNOG" id="COG0527">
    <property type="taxonomic scope" value="Bacteria"/>
</dbReference>
<dbReference type="AlphaFoldDB" id="F5YNK9"/>
<dbReference type="Pfam" id="PF00696">
    <property type="entry name" value="AA_kinase"/>
    <property type="match status" value="1"/>
</dbReference>
<accession>F5YNK9</accession>
<keyword evidence="3 9" id="KW-0808">Transferase</keyword>
<dbReference type="UniPathway" id="UPA00051">
    <property type="reaction ID" value="UER00462"/>
</dbReference>
<dbReference type="InterPro" id="IPR036393">
    <property type="entry name" value="AceGlu_kinase-like_sf"/>
</dbReference>
<evidence type="ECO:0000259" key="11">
    <source>
        <dbReference type="PROSITE" id="PS51671"/>
    </source>
</evidence>
<name>F5YNK9_TREPZ</name>
<dbReference type="PANTHER" id="PTHR21499">
    <property type="entry name" value="ASPARTATE KINASE"/>
    <property type="match status" value="1"/>
</dbReference>
<dbReference type="GO" id="GO:0009090">
    <property type="term" value="P:homoserine biosynthetic process"/>
    <property type="evidence" value="ECO:0007669"/>
    <property type="project" value="TreeGrafter"/>
</dbReference>
<evidence type="ECO:0000256" key="1">
    <source>
        <dbReference type="ARBA" id="ARBA00004766"/>
    </source>
</evidence>
<comment type="catalytic activity">
    <reaction evidence="7 9">
        <text>L-aspartate + ATP = 4-phospho-L-aspartate + ADP</text>
        <dbReference type="Rhea" id="RHEA:23776"/>
        <dbReference type="ChEBI" id="CHEBI:29991"/>
        <dbReference type="ChEBI" id="CHEBI:30616"/>
        <dbReference type="ChEBI" id="CHEBI:57535"/>
        <dbReference type="ChEBI" id="CHEBI:456216"/>
        <dbReference type="EC" id="2.7.2.4"/>
    </reaction>
</comment>
<dbReference type="PIRSF" id="PIRSF000726">
    <property type="entry name" value="Asp_kin"/>
    <property type="match status" value="1"/>
</dbReference>
<dbReference type="Pfam" id="PF22468">
    <property type="entry name" value="ACT_9"/>
    <property type="match status" value="2"/>
</dbReference>
<evidence type="ECO:0000256" key="4">
    <source>
        <dbReference type="ARBA" id="ARBA00022741"/>
    </source>
</evidence>
<dbReference type="Gene3D" id="3.30.70.260">
    <property type="match status" value="2"/>
</dbReference>
<proteinExistence type="inferred from homology"/>
<evidence type="ECO:0000256" key="6">
    <source>
        <dbReference type="ARBA" id="ARBA00022840"/>
    </source>
</evidence>
<dbReference type="UniPathway" id="UPA00034">
    <property type="reaction ID" value="UER00015"/>
</dbReference>
<dbReference type="Gene3D" id="1.20.120.1320">
    <property type="entry name" value="Aspartokinase, catalytic domain"/>
    <property type="match status" value="1"/>
</dbReference>
<dbReference type="InterPro" id="IPR001341">
    <property type="entry name" value="Asp_kinase"/>
</dbReference>
<feature type="binding site" evidence="8">
    <location>
        <position position="43"/>
    </location>
    <ligand>
        <name>substrate</name>
    </ligand>
</feature>
<dbReference type="UniPathway" id="UPA00050">
    <property type="reaction ID" value="UER00461"/>
</dbReference>
<dbReference type="GO" id="GO:0009088">
    <property type="term" value="P:threonine biosynthetic process"/>
    <property type="evidence" value="ECO:0007669"/>
    <property type="project" value="UniProtKB-UniPathway"/>
</dbReference>
<feature type="binding site" evidence="8">
    <location>
        <begin position="5"/>
        <end position="8"/>
    </location>
    <ligand>
        <name>ATP</name>
        <dbReference type="ChEBI" id="CHEBI:30616"/>
    </ligand>
</feature>
<dbReference type="GO" id="GO:0005524">
    <property type="term" value="F:ATP binding"/>
    <property type="evidence" value="ECO:0007669"/>
    <property type="project" value="UniProtKB-KW"/>
</dbReference>
<keyword evidence="10" id="KW-0028">Amino-acid biosynthesis</keyword>
<comment type="pathway">
    <text evidence="10">Amino-acid biosynthesis; L-methionine biosynthesis via de novo pathway; L-homoserine from L-aspartate: step 1/3.</text>
</comment>
<dbReference type="NCBIfam" id="TIGR00657">
    <property type="entry name" value="asp_kinases"/>
    <property type="match status" value="1"/>
</dbReference>
<dbReference type="OrthoDB" id="9799110at2"/>
<evidence type="ECO:0000256" key="10">
    <source>
        <dbReference type="RuleBase" id="RU004249"/>
    </source>
</evidence>
<feature type="domain" description="ACT" evidence="11">
    <location>
        <begin position="314"/>
        <end position="393"/>
    </location>
</feature>
<reference evidence="13" key="1">
    <citation type="submission" date="2009-12" db="EMBL/GenBank/DDBJ databases">
        <title>Complete sequence of Treponema primitia strain ZAS-2.</title>
        <authorList>
            <person name="Tetu S.G."/>
            <person name="Matson E."/>
            <person name="Ren Q."/>
            <person name="Seshadri R."/>
            <person name="Elbourne L."/>
            <person name="Hassan K.A."/>
            <person name="Durkin A."/>
            <person name="Radune D."/>
            <person name="Mohamoud Y."/>
            <person name="Shay R."/>
            <person name="Jin S."/>
            <person name="Zhang X."/>
            <person name="Lucey K."/>
            <person name="Ballor N.R."/>
            <person name="Ottesen E."/>
            <person name="Rosenthal R."/>
            <person name="Allen A."/>
            <person name="Leadbetter J.R."/>
            <person name="Paulsen I.T."/>
        </authorList>
    </citation>
    <scope>NUCLEOTIDE SEQUENCE [LARGE SCALE GENOMIC DNA]</scope>
    <source>
        <strain evidence="13">ATCC BAA-887 / DSM 12427 / ZAS-2</strain>
    </source>
</reference>
<dbReference type="CDD" id="cd04912">
    <property type="entry name" value="ACT_AKiii-LysC-EC-like_1"/>
    <property type="match status" value="1"/>
</dbReference>
<evidence type="ECO:0000256" key="8">
    <source>
        <dbReference type="PIRSR" id="PIRSR000726-1"/>
    </source>
</evidence>
<dbReference type="PROSITE" id="PS00324">
    <property type="entry name" value="ASPARTOKINASE"/>
    <property type="match status" value="1"/>
</dbReference>
<comment type="pathway">
    <text evidence="10">Amino-acid biosynthesis; L-threonine biosynthesis; L-threonine from L-aspartate: step 1/5.</text>
</comment>
<dbReference type="InterPro" id="IPR005260">
    <property type="entry name" value="Asp_kin_monofn"/>
</dbReference>
<comment type="pathway">
    <text evidence="1 10">Amino-acid biosynthesis; L-lysine biosynthesis via DAP pathway; (S)-tetrahydrodipicolinate from L-aspartate: step 1/4.</text>
</comment>
<evidence type="ECO:0000313" key="13">
    <source>
        <dbReference type="Proteomes" id="UP000009223"/>
    </source>
</evidence>
<sequence>MIVMKFGGSSVANAERIRHVADIVARRIAEKPVLVLSAMGDTTDHLLEAADKALNEGLVVTDSIEKLHLDTVKELGLESTGLGEVTALLKELNTLLTGISMIKELTGKTRDYLVSFGERLSVRIVAAYLNSISIQARALDSWDAGFLSDSNFSSAELEKDSWNLIPKALLPLIGGGLVPVVTGFIARDRQGNITTLGRGGSDLSATMIASALKADEAQVWKDVDGILTADPRLVKKARPVETVTYEEAAELAYFGAQVLHPRAMQPCIKTGTPVRVKNSYNPDAPGTRIVGSLDKKAGPVRAITSRKNVTLVDIVSTRMVGQHGFLAEVFTTFAEHKLSVDMVATSEVSVSLTLDADHELGALKQDLSRIASVEIRTGKAIVTIVGDVRRSSEILQRAFGTCVLLGIQVQMISQGASKVNISFIVDDTQAGEVVIALHKCFFEPLSKEERL</sequence>
<dbReference type="KEGG" id="tpi:TREPR_2974"/>
<reference evidence="12 13" key="2">
    <citation type="journal article" date="2011" name="ISME J.">
        <title>RNA-seq reveals cooperative metabolic interactions between two termite-gut spirochete species in co-culture.</title>
        <authorList>
            <person name="Rosenthal A.Z."/>
            <person name="Matson E.G."/>
            <person name="Eldar A."/>
            <person name="Leadbetter J.R."/>
        </authorList>
    </citation>
    <scope>NUCLEOTIDE SEQUENCE [LARGE SCALE GENOMIC DNA]</scope>
    <source>
        <strain evidence="13">ATCC BAA-887 / DSM 12427 / ZAS-2</strain>
    </source>
</reference>
<dbReference type="EMBL" id="CP001843">
    <property type="protein sequence ID" value="AEF84490.1"/>
    <property type="molecule type" value="Genomic_DNA"/>
</dbReference>
<dbReference type="GO" id="GO:0005829">
    <property type="term" value="C:cytosol"/>
    <property type="evidence" value="ECO:0007669"/>
    <property type="project" value="TreeGrafter"/>
</dbReference>
<gene>
    <name evidence="12" type="ordered locus">TREPR_2974</name>
</gene>
<dbReference type="Proteomes" id="UP000009223">
    <property type="component" value="Chromosome"/>
</dbReference>
<evidence type="ECO:0000256" key="5">
    <source>
        <dbReference type="ARBA" id="ARBA00022777"/>
    </source>
</evidence>
<dbReference type="InterPro" id="IPR001048">
    <property type="entry name" value="Asp/Glu/Uridylate_kinase"/>
</dbReference>
<evidence type="ECO:0000256" key="9">
    <source>
        <dbReference type="RuleBase" id="RU003448"/>
    </source>
</evidence>
<dbReference type="PROSITE" id="PS51671">
    <property type="entry name" value="ACT"/>
    <property type="match status" value="1"/>
</dbReference>
<dbReference type="InterPro" id="IPR018042">
    <property type="entry name" value="Aspartate_kinase_CS"/>
</dbReference>
<protein>
    <recommendedName>
        <fullName evidence="9">Aspartokinase</fullName>
        <ecNumber evidence="9">2.7.2.4</ecNumber>
    </recommendedName>
</protein>
<organism evidence="12 13">
    <name type="scientific">Treponema primitia (strain ATCC BAA-887 / DSM 12427 / ZAS-2)</name>
    <dbReference type="NCBI Taxonomy" id="545694"/>
    <lineage>
        <taxon>Bacteria</taxon>
        <taxon>Pseudomonadati</taxon>
        <taxon>Spirochaetota</taxon>
        <taxon>Spirochaetia</taxon>
        <taxon>Spirochaetales</taxon>
        <taxon>Treponemataceae</taxon>
        <taxon>Treponema</taxon>
    </lineage>
</organism>
<dbReference type="GO" id="GO:0004072">
    <property type="term" value="F:aspartate kinase activity"/>
    <property type="evidence" value="ECO:0007669"/>
    <property type="project" value="UniProtKB-EC"/>
</dbReference>
<keyword evidence="13" id="KW-1185">Reference proteome</keyword>
<dbReference type="InterPro" id="IPR045865">
    <property type="entry name" value="ACT-like_dom_sf"/>
</dbReference>
<dbReference type="Gene3D" id="3.40.1160.10">
    <property type="entry name" value="Acetylglutamate kinase-like"/>
    <property type="match status" value="1"/>
</dbReference>
<dbReference type="STRING" id="545694.TREPR_2974"/>
<dbReference type="InterPro" id="IPR054352">
    <property type="entry name" value="ACT_Aspartokinase"/>
</dbReference>
<evidence type="ECO:0000256" key="2">
    <source>
        <dbReference type="ARBA" id="ARBA00010122"/>
    </source>
</evidence>
<dbReference type="PANTHER" id="PTHR21499:SF59">
    <property type="entry name" value="ASPARTOKINASE"/>
    <property type="match status" value="1"/>
</dbReference>
<dbReference type="RefSeq" id="WP_015707281.1">
    <property type="nucleotide sequence ID" value="NC_015578.1"/>
</dbReference>
<feature type="binding site" evidence="8">
    <location>
        <position position="118"/>
    </location>
    <ligand>
        <name>substrate</name>
    </ligand>
</feature>
<feature type="binding site" evidence="8">
    <location>
        <position position="232"/>
    </location>
    <ligand>
        <name>ATP</name>
        <dbReference type="ChEBI" id="CHEBI:30616"/>
    </ligand>
</feature>
<dbReference type="SUPFAM" id="SSF53633">
    <property type="entry name" value="Carbamate kinase-like"/>
    <property type="match status" value="1"/>
</dbReference>
<keyword evidence="6 8" id="KW-0067">ATP-binding</keyword>
<dbReference type="GO" id="GO:0009089">
    <property type="term" value="P:lysine biosynthetic process via diaminopimelate"/>
    <property type="evidence" value="ECO:0007669"/>
    <property type="project" value="UniProtKB-UniPathway"/>
</dbReference>
<evidence type="ECO:0000256" key="7">
    <source>
        <dbReference type="ARBA" id="ARBA00047872"/>
    </source>
</evidence>